<organism evidence="2 3">
    <name type="scientific">Trifolium pratense</name>
    <name type="common">Red clover</name>
    <dbReference type="NCBI Taxonomy" id="57577"/>
    <lineage>
        <taxon>Eukaryota</taxon>
        <taxon>Viridiplantae</taxon>
        <taxon>Streptophyta</taxon>
        <taxon>Embryophyta</taxon>
        <taxon>Tracheophyta</taxon>
        <taxon>Spermatophyta</taxon>
        <taxon>Magnoliopsida</taxon>
        <taxon>eudicotyledons</taxon>
        <taxon>Gunneridae</taxon>
        <taxon>Pentapetalae</taxon>
        <taxon>rosids</taxon>
        <taxon>fabids</taxon>
        <taxon>Fabales</taxon>
        <taxon>Fabaceae</taxon>
        <taxon>Papilionoideae</taxon>
        <taxon>50 kb inversion clade</taxon>
        <taxon>NPAAA clade</taxon>
        <taxon>Hologalegina</taxon>
        <taxon>IRL clade</taxon>
        <taxon>Trifolieae</taxon>
        <taxon>Trifolium</taxon>
    </lineage>
</organism>
<evidence type="ECO:0000313" key="3">
    <source>
        <dbReference type="Proteomes" id="UP000236291"/>
    </source>
</evidence>
<gene>
    <name evidence="2" type="ORF">L195_g045962</name>
</gene>
<sequence>ELKDLTPADALNKLLSSHGASSSTAEDKEDLLEQEQFGHEIRFRREILNGDMLGLLERDSSIYYNIKALFHKLQNPMTNEAMFLLVTQAEAYLEQFVSQTQLLARTNELLTSQLSAQQHHFEQASSCNAEVTRIKAASSEALEQLVTCENNIAQWQSEIEALQEKIRQEGVKMEKLAAVAVEAQRAKVDELAHEGIQHYSDGLAVQKRVERLTSEKAMLQRKLVSIRNQYYQFQAANRKPPSPSQQQP</sequence>
<accession>A0A2K3MGA6</accession>
<evidence type="ECO:0000313" key="2">
    <source>
        <dbReference type="EMBL" id="PNX89840.1"/>
    </source>
</evidence>
<reference evidence="2 3" key="1">
    <citation type="journal article" date="2014" name="Am. J. Bot.">
        <title>Genome assembly and annotation for red clover (Trifolium pratense; Fabaceae).</title>
        <authorList>
            <person name="Istvanek J."/>
            <person name="Jaros M."/>
            <person name="Krenek A."/>
            <person name="Repkova J."/>
        </authorList>
    </citation>
    <scope>NUCLEOTIDE SEQUENCE [LARGE SCALE GENOMIC DNA]</scope>
    <source>
        <strain evidence="3">cv. Tatra</strain>
        <tissue evidence="2">Young leaves</tissue>
    </source>
</reference>
<dbReference type="Proteomes" id="UP000236291">
    <property type="component" value="Unassembled WGS sequence"/>
</dbReference>
<comment type="caution">
    <text evidence="2">The sequence shown here is derived from an EMBL/GenBank/DDBJ whole genome shotgun (WGS) entry which is preliminary data.</text>
</comment>
<feature type="coiled-coil region" evidence="1">
    <location>
        <begin position="145"/>
        <end position="179"/>
    </location>
</feature>
<name>A0A2K3MGA6_TRIPR</name>
<dbReference type="EMBL" id="ASHM01061033">
    <property type="protein sequence ID" value="PNX89840.1"/>
    <property type="molecule type" value="Genomic_DNA"/>
</dbReference>
<reference evidence="2 3" key="2">
    <citation type="journal article" date="2017" name="Front. Plant Sci.">
        <title>Gene Classification and Mining of Molecular Markers Useful in Red Clover (Trifolium pratense) Breeding.</title>
        <authorList>
            <person name="Istvanek J."/>
            <person name="Dluhosova J."/>
            <person name="Dluhos P."/>
            <person name="Patkova L."/>
            <person name="Nedelnik J."/>
            <person name="Repkova J."/>
        </authorList>
    </citation>
    <scope>NUCLEOTIDE SEQUENCE [LARGE SCALE GENOMIC DNA]</scope>
    <source>
        <strain evidence="3">cv. Tatra</strain>
        <tissue evidence="2">Young leaves</tissue>
    </source>
</reference>
<dbReference type="AlphaFoldDB" id="A0A2K3MGA6"/>
<evidence type="ECO:0000256" key="1">
    <source>
        <dbReference type="SAM" id="Coils"/>
    </source>
</evidence>
<feature type="non-terminal residue" evidence="2">
    <location>
        <position position="1"/>
    </location>
</feature>
<proteinExistence type="predicted"/>
<keyword evidence="1" id="KW-0175">Coiled coil</keyword>
<protein>
    <submittedName>
        <fullName evidence="2">Uncharacterized protein</fullName>
    </submittedName>
</protein>